<dbReference type="EMBL" id="OR117203">
    <property type="protein sequence ID" value="WIM41643.1"/>
    <property type="molecule type" value="mRNA"/>
</dbReference>
<accession>A0AAT9UU65</accession>
<sequence length="523" mass="60256">MDFLLFAILLTTSLVLCLYWISKKAHSFFENLGVPHLRPKFILGDVTSVILLRKSLTNLSLEIYKQLEPHKFGGAYAFLKPVLFIRDPELLRNIFTQDFAHFNDRGLDIDMEVEPLSHNLLTMKANDEWKFLRTKLATIFTPAKLKMTFPLIIKCGEKLTQVLDRIPPDESFDIKDFSMRYTIDVIGNCVFGLDINSLENPKSEFRLMGSNVMKFRFATLVRSLQMKLPSFLMRLLNMTFVDLRTQNYFRDLLQKTVEYRQQNNIIRDDFLDLLIALKNTTPVKESHNTDDPEKSLDGANINEPKTDTKFTDQSLIAQSFLFFVAGFETSSTALCYAFLELSLNPDIQDKVRQEVISVLSTNGGQITYDALKQMTYLDLVILETLRKYPPVGSITRKSTQDYKIPNTDIITPKDTFTVIPVYGIHSDEKYYPNAQQFQPERFTEEEKSKRPYFAYLPFGAGPRHCIGSSFAKMTIKIALVHAFRDLSFQVSPQMKFPVEFNKNFGFLTPSRGVLLAKNEPRKF</sequence>
<comment type="similarity">
    <text evidence="4 14">Belongs to the cytochrome P450 family.</text>
</comment>
<evidence type="ECO:0000256" key="9">
    <source>
        <dbReference type="ARBA" id="ARBA00023002"/>
    </source>
</evidence>
<dbReference type="PROSITE" id="PS00086">
    <property type="entry name" value="CYTOCHROME_P450"/>
    <property type="match status" value="1"/>
</dbReference>
<protein>
    <submittedName>
        <fullName evidence="16">Cytochrome P450 6PZ33</fullName>
    </submittedName>
</protein>
<dbReference type="InterPro" id="IPR050476">
    <property type="entry name" value="Insect_CytP450_Detox"/>
</dbReference>
<evidence type="ECO:0000256" key="6">
    <source>
        <dbReference type="ARBA" id="ARBA00022723"/>
    </source>
</evidence>
<feature type="binding site" description="axial binding residue" evidence="13">
    <location>
        <position position="465"/>
    </location>
    <ligand>
        <name>heme</name>
        <dbReference type="ChEBI" id="CHEBI:30413"/>
    </ligand>
    <ligandPart>
        <name>Fe</name>
        <dbReference type="ChEBI" id="CHEBI:18248"/>
    </ligandPart>
</feature>
<dbReference type="FunFam" id="1.10.630.10:FF:000042">
    <property type="entry name" value="Cytochrome P450"/>
    <property type="match status" value="1"/>
</dbReference>
<evidence type="ECO:0000256" key="1">
    <source>
        <dbReference type="ARBA" id="ARBA00001971"/>
    </source>
</evidence>
<name>A0AAT9UU65_MACHI</name>
<dbReference type="PANTHER" id="PTHR24292:SF100">
    <property type="entry name" value="CYTOCHROME P450 6A16, ISOFORM B-RELATED"/>
    <property type="match status" value="1"/>
</dbReference>
<evidence type="ECO:0000256" key="5">
    <source>
        <dbReference type="ARBA" id="ARBA00022617"/>
    </source>
</evidence>
<proteinExistence type="evidence at transcript level"/>
<dbReference type="CDD" id="cd11056">
    <property type="entry name" value="CYP6-like"/>
    <property type="match status" value="1"/>
</dbReference>
<dbReference type="AlphaFoldDB" id="A0AAT9UU65"/>
<evidence type="ECO:0000313" key="16">
    <source>
        <dbReference type="EMBL" id="WIM41643.1"/>
    </source>
</evidence>
<dbReference type="GO" id="GO:0020037">
    <property type="term" value="F:heme binding"/>
    <property type="evidence" value="ECO:0007669"/>
    <property type="project" value="InterPro"/>
</dbReference>
<keyword evidence="6 13" id="KW-0479">Metal-binding</keyword>
<evidence type="ECO:0000256" key="4">
    <source>
        <dbReference type="ARBA" id="ARBA00010617"/>
    </source>
</evidence>
<evidence type="ECO:0000256" key="12">
    <source>
        <dbReference type="ARBA" id="ARBA00023136"/>
    </source>
</evidence>
<feature type="compositionally biased region" description="Basic and acidic residues" evidence="15">
    <location>
        <begin position="284"/>
        <end position="296"/>
    </location>
</feature>
<dbReference type="Gene3D" id="1.10.630.10">
    <property type="entry name" value="Cytochrome P450"/>
    <property type="match status" value="1"/>
</dbReference>
<keyword evidence="8" id="KW-0492">Microsome</keyword>
<evidence type="ECO:0000256" key="14">
    <source>
        <dbReference type="RuleBase" id="RU000461"/>
    </source>
</evidence>
<dbReference type="InterPro" id="IPR017972">
    <property type="entry name" value="Cyt_P450_CS"/>
</dbReference>
<dbReference type="Pfam" id="PF00067">
    <property type="entry name" value="p450"/>
    <property type="match status" value="1"/>
</dbReference>
<dbReference type="GO" id="GO:0016705">
    <property type="term" value="F:oxidoreductase activity, acting on paired donors, with incorporation or reduction of molecular oxygen"/>
    <property type="evidence" value="ECO:0007669"/>
    <property type="project" value="InterPro"/>
</dbReference>
<evidence type="ECO:0000256" key="2">
    <source>
        <dbReference type="ARBA" id="ARBA00004174"/>
    </source>
</evidence>
<keyword evidence="10 13" id="KW-0408">Iron</keyword>
<comment type="subcellular location">
    <subcellularLocation>
        <location evidence="3">Endoplasmic reticulum membrane</location>
        <topology evidence="3">Peripheral membrane protein</topology>
    </subcellularLocation>
    <subcellularLocation>
        <location evidence="2">Microsome membrane</location>
        <topology evidence="2">Peripheral membrane protein</topology>
    </subcellularLocation>
</comment>
<dbReference type="GO" id="GO:0004497">
    <property type="term" value="F:monooxygenase activity"/>
    <property type="evidence" value="ECO:0007669"/>
    <property type="project" value="UniProtKB-KW"/>
</dbReference>
<keyword evidence="9 14" id="KW-0560">Oxidoreductase</keyword>
<evidence type="ECO:0000256" key="8">
    <source>
        <dbReference type="ARBA" id="ARBA00022848"/>
    </source>
</evidence>
<keyword evidence="12" id="KW-0472">Membrane</keyword>
<dbReference type="PRINTS" id="PR00463">
    <property type="entry name" value="EP450I"/>
</dbReference>
<dbReference type="SUPFAM" id="SSF48264">
    <property type="entry name" value="Cytochrome P450"/>
    <property type="match status" value="1"/>
</dbReference>
<dbReference type="GO" id="GO:0005506">
    <property type="term" value="F:iron ion binding"/>
    <property type="evidence" value="ECO:0007669"/>
    <property type="project" value="InterPro"/>
</dbReference>
<evidence type="ECO:0000256" key="11">
    <source>
        <dbReference type="ARBA" id="ARBA00023033"/>
    </source>
</evidence>
<keyword evidence="7" id="KW-0256">Endoplasmic reticulum</keyword>
<evidence type="ECO:0000256" key="15">
    <source>
        <dbReference type="SAM" id="MobiDB-lite"/>
    </source>
</evidence>
<comment type="cofactor">
    <cofactor evidence="1 13">
        <name>heme</name>
        <dbReference type="ChEBI" id="CHEBI:30413"/>
    </cofactor>
</comment>
<dbReference type="PRINTS" id="PR00385">
    <property type="entry name" value="P450"/>
</dbReference>
<evidence type="ECO:0000256" key="3">
    <source>
        <dbReference type="ARBA" id="ARBA00004406"/>
    </source>
</evidence>
<dbReference type="GO" id="GO:0005789">
    <property type="term" value="C:endoplasmic reticulum membrane"/>
    <property type="evidence" value="ECO:0007669"/>
    <property type="project" value="UniProtKB-SubCell"/>
</dbReference>
<keyword evidence="5 13" id="KW-0349">Heme</keyword>
<dbReference type="InterPro" id="IPR001128">
    <property type="entry name" value="Cyt_P450"/>
</dbReference>
<organism evidence="16">
    <name type="scientific">Maconellicoccus hirsutus</name>
    <name type="common">Pink hibiscus mealybug</name>
    <dbReference type="NCBI Taxonomy" id="177089"/>
    <lineage>
        <taxon>Eukaryota</taxon>
        <taxon>Metazoa</taxon>
        <taxon>Ecdysozoa</taxon>
        <taxon>Arthropoda</taxon>
        <taxon>Hexapoda</taxon>
        <taxon>Insecta</taxon>
        <taxon>Pterygota</taxon>
        <taxon>Neoptera</taxon>
        <taxon>Paraneoptera</taxon>
        <taxon>Hemiptera</taxon>
        <taxon>Sternorrhyncha</taxon>
        <taxon>Coccoidea</taxon>
        <taxon>Pseudococcidae</taxon>
        <taxon>Maconellicoccus</taxon>
    </lineage>
</organism>
<feature type="region of interest" description="Disordered" evidence="15">
    <location>
        <begin position="283"/>
        <end position="303"/>
    </location>
</feature>
<dbReference type="InterPro" id="IPR036396">
    <property type="entry name" value="Cyt_P450_sf"/>
</dbReference>
<dbReference type="InterPro" id="IPR002401">
    <property type="entry name" value="Cyt_P450_E_grp-I"/>
</dbReference>
<keyword evidence="11 14" id="KW-0503">Monooxygenase</keyword>
<evidence type="ECO:0000256" key="13">
    <source>
        <dbReference type="PIRSR" id="PIRSR602401-1"/>
    </source>
</evidence>
<evidence type="ECO:0000256" key="10">
    <source>
        <dbReference type="ARBA" id="ARBA00023004"/>
    </source>
</evidence>
<evidence type="ECO:0000256" key="7">
    <source>
        <dbReference type="ARBA" id="ARBA00022824"/>
    </source>
</evidence>
<dbReference type="PANTHER" id="PTHR24292">
    <property type="entry name" value="CYTOCHROME P450"/>
    <property type="match status" value="1"/>
</dbReference>
<reference evidence="16" key="1">
    <citation type="submission" date="2023-06" db="EMBL/GenBank/DDBJ databases">
        <title>Identification of Cytochrome P450s in Maconellicoccus hirsutus.</title>
        <authorList>
            <person name="Selvamani S.B."/>
            <person name="Negi N."/>
            <person name="Nagarjuna Reddy K.V."/>
            <person name="Ramasamy G.G."/>
        </authorList>
    </citation>
    <scope>NUCLEOTIDE SEQUENCE</scope>
</reference>